<dbReference type="InterPro" id="IPR001164">
    <property type="entry name" value="ArfGAP_dom"/>
</dbReference>
<evidence type="ECO:0000256" key="5">
    <source>
        <dbReference type="PROSITE-ProRule" id="PRU00288"/>
    </source>
</evidence>
<dbReference type="OrthoDB" id="983479at2759"/>
<proteinExistence type="predicted"/>
<dbReference type="GO" id="GO:0008270">
    <property type="term" value="F:zinc ion binding"/>
    <property type="evidence" value="ECO:0007669"/>
    <property type="project" value="UniProtKB-KW"/>
</dbReference>
<dbReference type="Gene3D" id="1.10.220.150">
    <property type="entry name" value="Arf GTPase activating protein"/>
    <property type="match status" value="1"/>
</dbReference>
<protein>
    <submittedName>
        <fullName evidence="8">ArfGap-domain-containing protein</fullName>
    </submittedName>
</protein>
<feature type="compositionally biased region" description="Low complexity" evidence="6">
    <location>
        <begin position="323"/>
        <end position="332"/>
    </location>
</feature>
<evidence type="ECO:0000313" key="8">
    <source>
        <dbReference type="EMBL" id="PKY53391.1"/>
    </source>
</evidence>
<dbReference type="PRINTS" id="PR00405">
    <property type="entry name" value="REVINTRACTNG"/>
</dbReference>
<feature type="domain" description="Arf-GAP" evidence="7">
    <location>
        <begin position="6"/>
        <end position="123"/>
    </location>
</feature>
<dbReference type="SUPFAM" id="SSF57863">
    <property type="entry name" value="ArfGap/RecO-like zinc finger"/>
    <property type="match status" value="1"/>
</dbReference>
<evidence type="ECO:0000313" key="9">
    <source>
        <dbReference type="Proteomes" id="UP000234323"/>
    </source>
</evidence>
<dbReference type="SMART" id="SM00105">
    <property type="entry name" value="ArfGap"/>
    <property type="match status" value="1"/>
</dbReference>
<feature type="region of interest" description="Disordered" evidence="6">
    <location>
        <begin position="200"/>
        <end position="235"/>
    </location>
</feature>
<feature type="compositionally biased region" description="Polar residues" evidence="6">
    <location>
        <begin position="225"/>
        <end position="234"/>
    </location>
</feature>
<dbReference type="PROSITE" id="PS50115">
    <property type="entry name" value="ARFGAP"/>
    <property type="match status" value="1"/>
</dbReference>
<dbReference type="InterPro" id="IPR037278">
    <property type="entry name" value="ARFGAP/RecO"/>
</dbReference>
<feature type="region of interest" description="Disordered" evidence="6">
    <location>
        <begin position="121"/>
        <end position="186"/>
    </location>
</feature>
<dbReference type="VEuPathDB" id="FungiDB:RhiirA1_33790"/>
<dbReference type="AlphaFoldDB" id="A0A2I1H3F2"/>
<dbReference type="GO" id="GO:0032012">
    <property type="term" value="P:regulation of ARF protein signal transduction"/>
    <property type="evidence" value="ECO:0007669"/>
    <property type="project" value="TreeGrafter"/>
</dbReference>
<dbReference type="GO" id="GO:0000139">
    <property type="term" value="C:Golgi membrane"/>
    <property type="evidence" value="ECO:0007669"/>
    <property type="project" value="TreeGrafter"/>
</dbReference>
<dbReference type="PANTHER" id="PTHR46395">
    <property type="entry name" value="ADP-RIBOSYLATION FACTOR GTPASE-ACTIVATING PROTEIN 1"/>
    <property type="match status" value="1"/>
</dbReference>
<comment type="caution">
    <text evidence="8">The sequence shown here is derived from an EMBL/GenBank/DDBJ whole genome shotgun (WGS) entry which is preliminary data.</text>
</comment>
<dbReference type="InterPro" id="IPR038508">
    <property type="entry name" value="ArfGAP_dom_sf"/>
</dbReference>
<dbReference type="CDD" id="cd08830">
    <property type="entry name" value="ArfGap_ArfGap1"/>
    <property type="match status" value="1"/>
</dbReference>
<dbReference type="Proteomes" id="UP000234323">
    <property type="component" value="Unassembled WGS sequence"/>
</dbReference>
<feature type="compositionally biased region" description="Basic and acidic residues" evidence="6">
    <location>
        <begin position="409"/>
        <end position="419"/>
    </location>
</feature>
<evidence type="ECO:0000256" key="1">
    <source>
        <dbReference type="ARBA" id="ARBA00022468"/>
    </source>
</evidence>
<dbReference type="FunFam" id="1.10.220.150:FF:000014">
    <property type="entry name" value="ADP-ribosylation factor GTPase-activating protein"/>
    <property type="match status" value="1"/>
</dbReference>
<keyword evidence="9" id="KW-1185">Reference proteome</keyword>
<dbReference type="PANTHER" id="PTHR46395:SF1">
    <property type="entry name" value="ADP-RIBOSYLATION FACTOR GTPASE-ACTIVATING PROTEIN 1"/>
    <property type="match status" value="1"/>
</dbReference>
<evidence type="ECO:0000256" key="3">
    <source>
        <dbReference type="ARBA" id="ARBA00022771"/>
    </source>
</evidence>
<dbReference type="EMBL" id="LLXI01001376">
    <property type="protein sequence ID" value="PKY53391.1"/>
    <property type="molecule type" value="Genomic_DNA"/>
</dbReference>
<feature type="compositionally biased region" description="Low complexity" evidence="6">
    <location>
        <begin position="134"/>
        <end position="150"/>
    </location>
</feature>
<keyword evidence="2" id="KW-0479">Metal-binding</keyword>
<feature type="compositionally biased region" description="Low complexity" evidence="6">
    <location>
        <begin position="160"/>
        <end position="185"/>
    </location>
</feature>
<dbReference type="VEuPathDB" id="FungiDB:RhiirFUN_015260"/>
<organism evidence="8 9">
    <name type="scientific">Rhizophagus irregularis</name>
    <dbReference type="NCBI Taxonomy" id="588596"/>
    <lineage>
        <taxon>Eukaryota</taxon>
        <taxon>Fungi</taxon>
        <taxon>Fungi incertae sedis</taxon>
        <taxon>Mucoromycota</taxon>
        <taxon>Glomeromycotina</taxon>
        <taxon>Glomeromycetes</taxon>
        <taxon>Glomerales</taxon>
        <taxon>Glomeraceae</taxon>
        <taxon>Rhizophagus</taxon>
    </lineage>
</organism>
<dbReference type="Pfam" id="PF01412">
    <property type="entry name" value="ArfGap"/>
    <property type="match status" value="1"/>
</dbReference>
<dbReference type="VEuPathDB" id="FungiDB:FUN_018823"/>
<reference evidence="8 9" key="1">
    <citation type="submission" date="2015-10" db="EMBL/GenBank/DDBJ databases">
        <title>Genome analyses suggest a sexual origin of heterokaryosis in a supposedly ancient asexual fungus.</title>
        <authorList>
            <person name="Ropars J."/>
            <person name="Sedzielewska K."/>
            <person name="Noel J."/>
            <person name="Charron P."/>
            <person name="Farinelli L."/>
            <person name="Marton T."/>
            <person name="Kruger M."/>
            <person name="Pelin A."/>
            <person name="Brachmann A."/>
            <person name="Corradi N."/>
        </authorList>
    </citation>
    <scope>NUCLEOTIDE SEQUENCE [LARGE SCALE GENOMIC DNA]</scope>
    <source>
        <strain evidence="8 9">A4</strain>
    </source>
</reference>
<evidence type="ECO:0000259" key="7">
    <source>
        <dbReference type="PROSITE" id="PS50115"/>
    </source>
</evidence>
<name>A0A2I1H3F2_9GLOM</name>
<keyword evidence="1" id="KW-0343">GTPase activation</keyword>
<accession>A0A2I1H3F2</accession>
<evidence type="ECO:0000256" key="6">
    <source>
        <dbReference type="SAM" id="MobiDB-lite"/>
    </source>
</evidence>
<gene>
    <name evidence="8" type="ORF">RhiirA4_39544</name>
</gene>
<feature type="compositionally biased region" description="Low complexity" evidence="6">
    <location>
        <begin position="374"/>
        <end position="397"/>
    </location>
</feature>
<evidence type="ECO:0000256" key="2">
    <source>
        <dbReference type="ARBA" id="ARBA00022723"/>
    </source>
</evidence>
<keyword evidence="4" id="KW-0862">Zinc</keyword>
<feature type="compositionally biased region" description="Low complexity" evidence="6">
    <location>
        <begin position="341"/>
        <end position="356"/>
    </location>
</feature>
<evidence type="ECO:0000256" key="4">
    <source>
        <dbReference type="ARBA" id="ARBA00022833"/>
    </source>
</evidence>
<keyword evidence="3 5" id="KW-0863">Zinc-finger</keyword>
<dbReference type="GO" id="GO:0030100">
    <property type="term" value="P:regulation of endocytosis"/>
    <property type="evidence" value="ECO:0007669"/>
    <property type="project" value="TreeGrafter"/>
</dbReference>
<sequence>MAAEYKQVLYEIQRQNGNKNCVDCGAPNPQWASVSFGIFICLECSGVHRSFGVHVSFVRSITMDKWYDDQIKKMKLGGNTEWREFCEASSEYYPEMSLKDKYHSKFATEYREKLTAKCEGRKWTPSAQSSGKMPSRPSSSNSNRSSNRNSVGAASVRPTSSYQSNGSSGDLSSLNNSNSFSSSGNKTKNEEYFASLGRANETRSDNLPPNQGGKYTGFGNPAFANENTSSSSASVPDLDELMNDPVKAFTKGLNFLGHHVAEGAKLAAQGAETLGQTVNERVIKPTTEKVRDPEFTSQVAGYGAWIGKTVSETASRGISTISSISSNQSSFSARQNYSPISDNPSYNDRSSYNNDNDNGDNDFFADTINHYQQRNSPSGSGRNSPFNNNNNTRTSSPKVSSSGSITTRRRNEVIKKDNVWDDEWNSW</sequence>
<feature type="region of interest" description="Disordered" evidence="6">
    <location>
        <begin position="323"/>
        <end position="427"/>
    </location>
</feature>
<dbReference type="GO" id="GO:0005096">
    <property type="term" value="F:GTPase activator activity"/>
    <property type="evidence" value="ECO:0007669"/>
    <property type="project" value="UniProtKB-KW"/>
</dbReference>